<feature type="compositionally biased region" description="Low complexity" evidence="12">
    <location>
        <begin position="175"/>
        <end position="201"/>
    </location>
</feature>
<dbReference type="AlphaFoldDB" id="A0A5J9VKM4"/>
<feature type="compositionally biased region" description="Low complexity" evidence="12">
    <location>
        <begin position="28"/>
        <end position="49"/>
    </location>
</feature>
<evidence type="ECO:0000256" key="5">
    <source>
        <dbReference type="ARBA" id="ARBA00023155"/>
    </source>
</evidence>
<feature type="compositionally biased region" description="Basic and acidic residues" evidence="12">
    <location>
        <begin position="57"/>
        <end position="66"/>
    </location>
</feature>
<evidence type="ECO:0000256" key="8">
    <source>
        <dbReference type="ARBA" id="ARBA00024040"/>
    </source>
</evidence>
<dbReference type="FunFam" id="1.10.10.60:FF:000118">
    <property type="entry name" value="WUSCHEL-related homeobox 11"/>
    <property type="match status" value="1"/>
</dbReference>
<comment type="similarity">
    <text evidence="8">Belongs to the WUS homeobox family.</text>
</comment>
<evidence type="ECO:0000256" key="2">
    <source>
        <dbReference type="ARBA" id="ARBA00022473"/>
    </source>
</evidence>
<dbReference type="InterPro" id="IPR009057">
    <property type="entry name" value="Homeodomain-like_sf"/>
</dbReference>
<name>A0A5J9VKM4_9POAL</name>
<dbReference type="PANTHER" id="PTHR47288:SF1">
    <property type="entry name" value="WUSCHEL-RELATED HOMEOBOX 9"/>
    <property type="match status" value="1"/>
</dbReference>
<dbReference type="EMBL" id="RWGY01000009">
    <property type="protein sequence ID" value="TVU35610.1"/>
    <property type="molecule type" value="Genomic_DNA"/>
</dbReference>
<dbReference type="InterPro" id="IPR001356">
    <property type="entry name" value="HD"/>
</dbReference>
<dbReference type="GO" id="GO:0048731">
    <property type="term" value="P:system development"/>
    <property type="evidence" value="ECO:0007669"/>
    <property type="project" value="UniProtKB-ARBA"/>
</dbReference>
<dbReference type="GO" id="GO:0005634">
    <property type="term" value="C:nucleus"/>
    <property type="evidence" value="ECO:0007669"/>
    <property type="project" value="UniProtKB-SubCell"/>
</dbReference>
<feature type="non-terminal residue" evidence="14">
    <location>
        <position position="1"/>
    </location>
</feature>
<dbReference type="Pfam" id="PF00046">
    <property type="entry name" value="Homeodomain"/>
    <property type="match status" value="1"/>
</dbReference>
<keyword evidence="5 10" id="KW-0371">Homeobox</keyword>
<evidence type="ECO:0000259" key="13">
    <source>
        <dbReference type="PROSITE" id="PS50071"/>
    </source>
</evidence>
<dbReference type="Gene3D" id="1.10.10.60">
    <property type="entry name" value="Homeodomain-like"/>
    <property type="match status" value="1"/>
</dbReference>
<evidence type="ECO:0000256" key="12">
    <source>
        <dbReference type="SAM" id="MobiDB-lite"/>
    </source>
</evidence>
<accession>A0A5J9VKM4</accession>
<dbReference type="PROSITE" id="PS50071">
    <property type="entry name" value="HOMEOBOX_2"/>
    <property type="match status" value="1"/>
</dbReference>
<keyword evidence="3" id="KW-0805">Transcription regulation</keyword>
<evidence type="ECO:0000256" key="7">
    <source>
        <dbReference type="ARBA" id="ARBA00023242"/>
    </source>
</evidence>
<protein>
    <recommendedName>
        <fullName evidence="13">Homeobox domain-containing protein</fullName>
    </recommendedName>
</protein>
<dbReference type="GO" id="GO:0003677">
    <property type="term" value="F:DNA binding"/>
    <property type="evidence" value="ECO:0007669"/>
    <property type="project" value="UniProtKB-UniRule"/>
</dbReference>
<dbReference type="Proteomes" id="UP000324897">
    <property type="component" value="Unassembled WGS sequence"/>
</dbReference>
<keyword evidence="4 10" id="KW-0238">DNA-binding</keyword>
<dbReference type="Gramene" id="TVU35610">
    <property type="protein sequence ID" value="TVU35610"/>
    <property type="gene ID" value="EJB05_17509"/>
</dbReference>
<evidence type="ECO:0000313" key="15">
    <source>
        <dbReference type="Proteomes" id="UP000324897"/>
    </source>
</evidence>
<comment type="subcellular location">
    <subcellularLocation>
        <location evidence="1 10 11">Nucleus</location>
    </subcellularLocation>
</comment>
<evidence type="ECO:0000256" key="11">
    <source>
        <dbReference type="RuleBase" id="RU000682"/>
    </source>
</evidence>
<dbReference type="GO" id="GO:0050793">
    <property type="term" value="P:regulation of developmental process"/>
    <property type="evidence" value="ECO:0007669"/>
    <property type="project" value="InterPro"/>
</dbReference>
<evidence type="ECO:0000256" key="10">
    <source>
        <dbReference type="PROSITE-ProRule" id="PRU00108"/>
    </source>
</evidence>
<keyword evidence="7 10" id="KW-0539">Nucleus</keyword>
<comment type="function">
    <text evidence="9">Probable transcription factor required to initiate organ founder cells in a lateral domain of shoot meristems. Involved in leaf formation.</text>
</comment>
<sequence>MASFNNRHWPSMFRSKHAAQPWQTQPDVSGSPPSLVSGGSTTTTTTGSSIKHSFPGGEDRTPEVKARWNPRPEQIRILEAIFNAGMVNPPRDEIPRIRMRLQEYGPVGDANVFYWFQNRKARSKNKLRAGSGGGSTGRVAPARAPPPARLQPVAHALYTPPPQIHAQHVQLFASPVQAPTSSSSSSSDRSSGSSRPASKPPQAATMSATEAMDLLGPLAAACPQVYSYQTPPSAAPSPKVQLDHAAAAADETIFVPWPQGYCLSAAELAAILGAQYMHVPAHQQQPQHTQALPAVSFLGLCNDVPAPTINGHRSWGSGPGQYWPSATVADHHQLCKNNAVTKEVAAHEDAAKPGLLQYDFGVGTTTAMDAAASAATTLPLSASPEGAVTVASVAAAAGLTTTTANGVVTDFDQLQGLADHGVTGGAPPAPAADSATALVVAAAPADHDEGVAVLCVGDSATGRSVVREVAARHLDVRAQFGDAAVLFRYVGDGERPAVHVPVDAATGCTVEPLQHGVVYWVLV</sequence>
<evidence type="ECO:0000256" key="6">
    <source>
        <dbReference type="ARBA" id="ARBA00023163"/>
    </source>
</evidence>
<feature type="region of interest" description="Disordered" evidence="12">
    <location>
        <begin position="175"/>
        <end position="206"/>
    </location>
</feature>
<feature type="domain" description="Homeobox" evidence="13">
    <location>
        <begin position="61"/>
        <end position="126"/>
    </location>
</feature>
<keyword evidence="15" id="KW-1185">Reference proteome</keyword>
<dbReference type="SUPFAM" id="SSF46689">
    <property type="entry name" value="Homeodomain-like"/>
    <property type="match status" value="1"/>
</dbReference>
<evidence type="ECO:0000313" key="14">
    <source>
        <dbReference type="EMBL" id="TVU35610.1"/>
    </source>
</evidence>
<proteinExistence type="inferred from homology"/>
<dbReference type="CDD" id="cd00086">
    <property type="entry name" value="homeodomain"/>
    <property type="match status" value="1"/>
</dbReference>
<reference evidence="14 15" key="1">
    <citation type="journal article" date="2019" name="Sci. Rep.">
        <title>A high-quality genome of Eragrostis curvula grass provides insights into Poaceae evolution and supports new strategies to enhance forage quality.</title>
        <authorList>
            <person name="Carballo J."/>
            <person name="Santos B.A.C.M."/>
            <person name="Zappacosta D."/>
            <person name="Garbus I."/>
            <person name="Selva J.P."/>
            <person name="Gallo C.A."/>
            <person name="Diaz A."/>
            <person name="Albertini E."/>
            <person name="Caccamo M."/>
            <person name="Echenique V."/>
        </authorList>
    </citation>
    <scope>NUCLEOTIDE SEQUENCE [LARGE SCALE GENOMIC DNA]</scope>
    <source>
        <strain evidence="15">cv. Victoria</strain>
        <tissue evidence="14">Leaf</tissue>
    </source>
</reference>
<evidence type="ECO:0000256" key="3">
    <source>
        <dbReference type="ARBA" id="ARBA00023015"/>
    </source>
</evidence>
<keyword evidence="6" id="KW-0804">Transcription</keyword>
<keyword evidence="2" id="KW-0217">Developmental protein</keyword>
<feature type="region of interest" description="Disordered" evidence="12">
    <location>
        <begin position="124"/>
        <end position="147"/>
    </location>
</feature>
<comment type="caution">
    <text evidence="14">The sequence shown here is derived from an EMBL/GenBank/DDBJ whole genome shotgun (WGS) entry which is preliminary data.</text>
</comment>
<dbReference type="GO" id="GO:1905393">
    <property type="term" value="P:plant organ formation"/>
    <property type="evidence" value="ECO:0007669"/>
    <property type="project" value="UniProtKB-ARBA"/>
</dbReference>
<dbReference type="PANTHER" id="PTHR47288">
    <property type="entry name" value="WUSCHEL-RELATED HOMEOBOX 9"/>
    <property type="match status" value="1"/>
</dbReference>
<evidence type="ECO:0000256" key="4">
    <source>
        <dbReference type="ARBA" id="ARBA00023125"/>
    </source>
</evidence>
<dbReference type="GO" id="GO:0003700">
    <property type="term" value="F:DNA-binding transcription factor activity"/>
    <property type="evidence" value="ECO:0007669"/>
    <property type="project" value="InterPro"/>
</dbReference>
<organism evidence="14 15">
    <name type="scientific">Eragrostis curvula</name>
    <name type="common">weeping love grass</name>
    <dbReference type="NCBI Taxonomy" id="38414"/>
    <lineage>
        <taxon>Eukaryota</taxon>
        <taxon>Viridiplantae</taxon>
        <taxon>Streptophyta</taxon>
        <taxon>Embryophyta</taxon>
        <taxon>Tracheophyta</taxon>
        <taxon>Spermatophyta</taxon>
        <taxon>Magnoliopsida</taxon>
        <taxon>Liliopsida</taxon>
        <taxon>Poales</taxon>
        <taxon>Poaceae</taxon>
        <taxon>PACMAD clade</taxon>
        <taxon>Chloridoideae</taxon>
        <taxon>Eragrostideae</taxon>
        <taxon>Eragrostidinae</taxon>
        <taxon>Eragrostis</taxon>
    </lineage>
</organism>
<evidence type="ECO:0000256" key="9">
    <source>
        <dbReference type="ARBA" id="ARBA00057592"/>
    </source>
</evidence>
<dbReference type="SMART" id="SM00389">
    <property type="entry name" value="HOX"/>
    <property type="match status" value="1"/>
</dbReference>
<feature type="DNA-binding region" description="Homeobox" evidence="10">
    <location>
        <begin position="63"/>
        <end position="127"/>
    </location>
</feature>
<evidence type="ECO:0000256" key="1">
    <source>
        <dbReference type="ARBA" id="ARBA00004123"/>
    </source>
</evidence>
<dbReference type="OrthoDB" id="1935198at2759"/>
<gene>
    <name evidence="14" type="ORF">EJB05_17509</name>
</gene>
<feature type="region of interest" description="Disordered" evidence="12">
    <location>
        <begin position="15"/>
        <end position="66"/>
    </location>
</feature>
<dbReference type="InterPro" id="IPR044557">
    <property type="entry name" value="WOX8/9-like"/>
</dbReference>